<accession>A0ABX9RBI5</accession>
<feature type="transmembrane region" description="Helical" evidence="8">
    <location>
        <begin position="909"/>
        <end position="935"/>
    </location>
</feature>
<feature type="transmembrane region" description="Helical" evidence="8">
    <location>
        <begin position="682"/>
        <end position="704"/>
    </location>
</feature>
<evidence type="ECO:0000256" key="6">
    <source>
        <dbReference type="ARBA" id="ARBA00038076"/>
    </source>
</evidence>
<evidence type="ECO:0000256" key="7">
    <source>
        <dbReference type="SAM" id="MobiDB-lite"/>
    </source>
</evidence>
<evidence type="ECO:0000256" key="1">
    <source>
        <dbReference type="ARBA" id="ARBA00004651"/>
    </source>
</evidence>
<comment type="caution">
    <text evidence="10">The sequence shown here is derived from an EMBL/GenBank/DDBJ whole genome shotgun (WGS) entry which is preliminary data.</text>
</comment>
<organism evidence="10 11">
    <name type="scientific">Micromonospora musae</name>
    <dbReference type="NCBI Taxonomy" id="1894970"/>
    <lineage>
        <taxon>Bacteria</taxon>
        <taxon>Bacillati</taxon>
        <taxon>Actinomycetota</taxon>
        <taxon>Actinomycetes</taxon>
        <taxon>Micromonosporales</taxon>
        <taxon>Micromonosporaceae</taxon>
        <taxon>Micromonospora</taxon>
    </lineage>
</organism>
<feature type="compositionally biased region" description="Low complexity" evidence="7">
    <location>
        <begin position="414"/>
        <end position="423"/>
    </location>
</feature>
<reference evidence="10 11" key="1">
    <citation type="submission" date="2018-09" db="EMBL/GenBank/DDBJ databases">
        <title>Micromonospora sp. nov. MS1-9, isolated from a root of Musa sp.</title>
        <authorList>
            <person name="Kuncharoen N."/>
            <person name="Kudo T."/>
            <person name="Ohkuma M."/>
            <person name="Yuki M."/>
            <person name="Tanasupawat S."/>
        </authorList>
    </citation>
    <scope>NUCLEOTIDE SEQUENCE [LARGE SCALE GENOMIC DNA]</scope>
    <source>
        <strain evidence="10 11">NGC1-4</strain>
    </source>
</reference>
<evidence type="ECO:0000256" key="3">
    <source>
        <dbReference type="ARBA" id="ARBA00022692"/>
    </source>
</evidence>
<feature type="domain" description="ABC3 transporter permease C-terminal" evidence="9">
    <location>
        <begin position="641"/>
        <end position="745"/>
    </location>
</feature>
<evidence type="ECO:0000313" key="11">
    <source>
        <dbReference type="Proteomes" id="UP000271548"/>
    </source>
</evidence>
<proteinExistence type="inferred from homology"/>
<dbReference type="InterPro" id="IPR003838">
    <property type="entry name" value="ABC3_permease_C"/>
</dbReference>
<evidence type="ECO:0000259" key="9">
    <source>
        <dbReference type="Pfam" id="PF02687"/>
    </source>
</evidence>
<keyword evidence="2" id="KW-1003">Cell membrane</keyword>
<feature type="transmembrane region" description="Helical" evidence="8">
    <location>
        <begin position="640"/>
        <end position="662"/>
    </location>
</feature>
<keyword evidence="11" id="KW-1185">Reference proteome</keyword>
<dbReference type="PANTHER" id="PTHR30572:SF4">
    <property type="entry name" value="ABC TRANSPORTER PERMEASE YTRF"/>
    <property type="match status" value="1"/>
</dbReference>
<feature type="transmembrane region" description="Helical" evidence="8">
    <location>
        <begin position="716"/>
        <end position="738"/>
    </location>
</feature>
<dbReference type="RefSeq" id="WP_147437376.1">
    <property type="nucleotide sequence ID" value="NZ_RAZS01000003.1"/>
</dbReference>
<keyword evidence="3 8" id="KW-0812">Transmembrane</keyword>
<keyword evidence="5 8" id="KW-0472">Membrane</keyword>
<feature type="transmembrane region" description="Helical" evidence="8">
    <location>
        <begin position="784"/>
        <end position="807"/>
    </location>
</feature>
<dbReference type="PANTHER" id="PTHR30572">
    <property type="entry name" value="MEMBRANE COMPONENT OF TRANSPORTER-RELATED"/>
    <property type="match status" value="1"/>
</dbReference>
<dbReference type="EMBL" id="RAZS01000003">
    <property type="protein sequence ID" value="RKN20943.1"/>
    <property type="molecule type" value="Genomic_DNA"/>
</dbReference>
<sequence>MLRMVWSQLRHTRGRSLAVFTAVLVATTGFTVLTGAASTSRLVARGSVDTQFRASYDILVHPSEPAGGLLDQDLPTAAYGGISLEQWRRIEGVQGVEVAAPLAVLGIADLRPDLKIDVTDRVDRSAERQVIEVAPQVSGDRALSTLTAAPTYVYVSRRPLIPLSRISGDRRLFVYADGTRVDQTSSAAECPGTGGGGALEVQADGRHLQVCATAAGSFEPTARRTQVSEVQAYQLLGDGTFRLASVITLGRPASAVPATARLEIQLPAVIPALLAGVDPAAETRLVGLDRAVRQGRYLTASDTVGPAAAHDTSSSPFTTTRPAGLTLPVLAAADLAVDEQIDVAVSRLTGRTAGQVPGATTEALWPLLRDSAKEPPRTVEHDLAQLYRARLDAALTTRTPLSGVRALLRPGPQAYAPQPGGAARVLQRSGEPGSTDPAIDDIWRDSWLSGGGVGTGSPISLDGQPQEWSVTAVGSFAPDALDSVGGAAQQALDLYRRAPPMGADPRTRNLLGDRPLLPGDDPLGYPHRPPHLLTTLTAAHDLHASLGSASAAAPLSSVRVRVAGIDRFDEVARERVRLVADEIVRRTGLTVEIVLGGSTVRGPVLLPAGPLGRPDLTLLEARTRTGVAAEIVTAVDRKNLLLLGLLLVVCTLLVGNAVSTAVRTRRRELAILACLGWPGRRLSLLVLAETTALGLAAGLLGAALAQPLGRLAEVRVSSTVALLCVPLAVLLTAVAGAWPALQAARTRSAAALQASAVRARRSTALRTVAALAAANLVRTPARTLVGAVSLAAGVGAATLIAAALWAFNDGMVGSLLGQAVSVQVRGVDLLAVSGVLLFGVLGVADVLYLNVRERAAEFATLRAIGWPDATLNRLLVYEALGVGALGCALGVGGGLGSVVLLVGRVDGRLAALAVAATAAALLLTVLAALVPAILIRRLPTAVLLGEQ</sequence>
<dbReference type="Proteomes" id="UP000271548">
    <property type="component" value="Unassembled WGS sequence"/>
</dbReference>
<evidence type="ECO:0000256" key="8">
    <source>
        <dbReference type="SAM" id="Phobius"/>
    </source>
</evidence>
<feature type="transmembrane region" description="Helical" evidence="8">
    <location>
        <begin position="827"/>
        <end position="849"/>
    </location>
</feature>
<name>A0ABX9RBI5_9ACTN</name>
<evidence type="ECO:0000256" key="5">
    <source>
        <dbReference type="ARBA" id="ARBA00023136"/>
    </source>
</evidence>
<comment type="subcellular location">
    <subcellularLocation>
        <location evidence="1">Cell membrane</location>
        <topology evidence="1">Multi-pass membrane protein</topology>
    </subcellularLocation>
</comment>
<protein>
    <submittedName>
        <fullName evidence="10">ABC transporter permease</fullName>
    </submittedName>
</protein>
<evidence type="ECO:0000256" key="4">
    <source>
        <dbReference type="ARBA" id="ARBA00022989"/>
    </source>
</evidence>
<feature type="region of interest" description="Disordered" evidence="7">
    <location>
        <begin position="414"/>
        <end position="441"/>
    </location>
</feature>
<comment type="similarity">
    <text evidence="6">Belongs to the ABC-4 integral membrane protein family.</text>
</comment>
<evidence type="ECO:0000313" key="10">
    <source>
        <dbReference type="EMBL" id="RKN20943.1"/>
    </source>
</evidence>
<feature type="domain" description="ABC3 transporter permease C-terminal" evidence="9">
    <location>
        <begin position="832"/>
        <end position="939"/>
    </location>
</feature>
<gene>
    <name evidence="10" type="ORF">D7147_09015</name>
</gene>
<dbReference type="Pfam" id="PF02687">
    <property type="entry name" value="FtsX"/>
    <property type="match status" value="2"/>
</dbReference>
<dbReference type="InterPro" id="IPR050250">
    <property type="entry name" value="Macrolide_Exporter_MacB"/>
</dbReference>
<evidence type="ECO:0000256" key="2">
    <source>
        <dbReference type="ARBA" id="ARBA00022475"/>
    </source>
</evidence>
<feature type="transmembrane region" description="Helical" evidence="8">
    <location>
        <begin position="879"/>
        <end position="903"/>
    </location>
</feature>
<keyword evidence="4 8" id="KW-1133">Transmembrane helix</keyword>